<comment type="function">
    <text evidence="8">SbcCD cleaves DNA hairpin structures. These structures can inhibit DNA replication and are intermediates in certain DNA recombination reactions. The complex acts as a 3'-&gt;5' double strand exonuclease that can open hairpins. It also has a 5' single-strand endonuclease activity.</text>
</comment>
<evidence type="ECO:0000256" key="4">
    <source>
        <dbReference type="ARBA" id="ARBA00022722"/>
    </source>
</evidence>
<dbReference type="AlphaFoldDB" id="A0A917G9K1"/>
<keyword evidence="12" id="KW-1185">Reference proteome</keyword>
<sequence length="385" mass="43552">MKIVHTADWHLGKLVQGVYMTEDQSYILHQFITQMRVIQPDVIIIAGDVYDRALPPVEAVNLLNEIIAELTLALKIPVLSIAGNHDGPTRLQFGSELMQASGYHVAGELTSDIKCVQLEDEHGIVHFHLVPYAEPSQVRYAFQDDTIRTHQQAMQAIVNQIEQTMQEGERHIFVGHAFVTPMGQQEENTSDSERPLAIGGVEYVDAQLFGNFNYVALGHLHKAHKVGSEHVRYAGSPLKYSASEHQHEKGYYIVTLQGDGNLEIEKQPLIPQRDLRKIKMTLAELLQQPQSDDYVFVQLLDEKPIAMLMEKVRTVFPNAMHVERIIATKHLTSTTTVQIEGLTDEQLFEAFYKEVSGKYPEEETTKLFQTALQTLTHSMREEANS</sequence>
<evidence type="ECO:0000256" key="8">
    <source>
        <dbReference type="RuleBase" id="RU363069"/>
    </source>
</evidence>
<keyword evidence="8" id="KW-0255">Endonuclease</keyword>
<accession>A0A917G9K1</accession>
<dbReference type="InterPro" id="IPR041796">
    <property type="entry name" value="Mre11_N"/>
</dbReference>
<dbReference type="InterPro" id="IPR050535">
    <property type="entry name" value="DNA_Repair-Maintenance_Comp"/>
</dbReference>
<dbReference type="InterPro" id="IPR029052">
    <property type="entry name" value="Metallo-depent_PP-like"/>
</dbReference>
<keyword evidence="8" id="KW-0235">DNA replication</keyword>
<feature type="domain" description="Calcineurin-like phosphoesterase" evidence="9">
    <location>
        <begin position="1"/>
        <end position="222"/>
    </location>
</feature>
<keyword evidence="5 8" id="KW-0378">Hydrolase</keyword>
<evidence type="ECO:0000313" key="11">
    <source>
        <dbReference type="EMBL" id="GGG32033.1"/>
    </source>
</evidence>
<dbReference type="Gene3D" id="3.60.21.10">
    <property type="match status" value="1"/>
</dbReference>
<dbReference type="GO" id="GO:0006260">
    <property type="term" value="P:DNA replication"/>
    <property type="evidence" value="ECO:0007669"/>
    <property type="project" value="UniProtKB-KW"/>
</dbReference>
<evidence type="ECO:0000259" key="9">
    <source>
        <dbReference type="Pfam" id="PF00149"/>
    </source>
</evidence>
<name>A0A917G9K1_9BACI</name>
<comment type="caution">
    <text evidence="11">The sequence shown here is derived from an EMBL/GenBank/DDBJ whole genome shotgun (WGS) entry which is preliminary data.</text>
</comment>
<keyword evidence="4 8" id="KW-0540">Nuclease</keyword>
<organism evidence="11 12">
    <name type="scientific">Lysinibacillus alkalisoli</name>
    <dbReference type="NCBI Taxonomy" id="1911548"/>
    <lineage>
        <taxon>Bacteria</taxon>
        <taxon>Bacillati</taxon>
        <taxon>Bacillota</taxon>
        <taxon>Bacilli</taxon>
        <taxon>Bacillales</taxon>
        <taxon>Bacillaceae</taxon>
        <taxon>Lysinibacillus</taxon>
    </lineage>
</organism>
<dbReference type="GO" id="GO:0004519">
    <property type="term" value="F:endonuclease activity"/>
    <property type="evidence" value="ECO:0007669"/>
    <property type="project" value="UniProtKB-KW"/>
</dbReference>
<dbReference type="Proteomes" id="UP000616608">
    <property type="component" value="Unassembled WGS sequence"/>
</dbReference>
<proteinExistence type="inferred from homology"/>
<evidence type="ECO:0000313" key="12">
    <source>
        <dbReference type="Proteomes" id="UP000616608"/>
    </source>
</evidence>
<dbReference type="SUPFAM" id="SSF56300">
    <property type="entry name" value="Metallo-dependent phosphatases"/>
    <property type="match status" value="1"/>
</dbReference>
<dbReference type="GO" id="GO:0008408">
    <property type="term" value="F:3'-5' exonuclease activity"/>
    <property type="evidence" value="ECO:0007669"/>
    <property type="project" value="InterPro"/>
</dbReference>
<evidence type="ECO:0000259" key="10">
    <source>
        <dbReference type="Pfam" id="PF12320"/>
    </source>
</evidence>
<dbReference type="PANTHER" id="PTHR30337">
    <property type="entry name" value="COMPONENT OF ATP-DEPENDENT DSDNA EXONUCLEASE"/>
    <property type="match status" value="1"/>
</dbReference>
<comment type="similarity">
    <text evidence="1 8">Belongs to the SbcD family.</text>
</comment>
<dbReference type="InterPro" id="IPR004843">
    <property type="entry name" value="Calcineurin-like_PHP"/>
</dbReference>
<dbReference type="EMBL" id="BMJT01000012">
    <property type="protein sequence ID" value="GGG32033.1"/>
    <property type="molecule type" value="Genomic_DNA"/>
</dbReference>
<evidence type="ECO:0000256" key="7">
    <source>
        <dbReference type="ARBA" id="ARBA00023172"/>
    </source>
</evidence>
<evidence type="ECO:0000256" key="3">
    <source>
        <dbReference type="ARBA" id="ARBA00013365"/>
    </source>
</evidence>
<dbReference type="CDD" id="cd00840">
    <property type="entry name" value="MPP_Mre11_N"/>
    <property type="match status" value="1"/>
</dbReference>
<evidence type="ECO:0000256" key="2">
    <source>
        <dbReference type="ARBA" id="ARBA00011322"/>
    </source>
</evidence>
<feature type="domain" description="Nuclease SbcCD subunit D C-terminal" evidence="10">
    <location>
        <begin position="272"/>
        <end position="355"/>
    </location>
</feature>
<gene>
    <name evidence="8 11" type="primary">sbcD</name>
    <name evidence="11" type="ORF">GCM10007425_28370</name>
</gene>
<reference evidence="11" key="2">
    <citation type="submission" date="2020-09" db="EMBL/GenBank/DDBJ databases">
        <authorList>
            <person name="Sun Q."/>
            <person name="Zhou Y."/>
        </authorList>
    </citation>
    <scope>NUCLEOTIDE SEQUENCE</scope>
    <source>
        <strain evidence="11">CGMCC 1.15760</strain>
    </source>
</reference>
<evidence type="ECO:0000256" key="6">
    <source>
        <dbReference type="ARBA" id="ARBA00022839"/>
    </source>
</evidence>
<dbReference type="NCBIfam" id="TIGR00619">
    <property type="entry name" value="sbcd"/>
    <property type="match status" value="1"/>
</dbReference>
<dbReference type="InterPro" id="IPR026843">
    <property type="entry name" value="SbcD_C"/>
</dbReference>
<dbReference type="Pfam" id="PF00149">
    <property type="entry name" value="Metallophos"/>
    <property type="match status" value="1"/>
</dbReference>
<dbReference type="GO" id="GO:0006310">
    <property type="term" value="P:DNA recombination"/>
    <property type="evidence" value="ECO:0007669"/>
    <property type="project" value="UniProtKB-KW"/>
</dbReference>
<dbReference type="PANTHER" id="PTHR30337:SF0">
    <property type="entry name" value="NUCLEASE SBCCD SUBUNIT D"/>
    <property type="match status" value="1"/>
</dbReference>
<evidence type="ECO:0000256" key="1">
    <source>
        <dbReference type="ARBA" id="ARBA00010555"/>
    </source>
</evidence>
<dbReference type="InterPro" id="IPR004593">
    <property type="entry name" value="SbcD"/>
</dbReference>
<comment type="subunit">
    <text evidence="2 8">Heterodimer of SbcC and SbcD.</text>
</comment>
<evidence type="ECO:0000256" key="5">
    <source>
        <dbReference type="ARBA" id="ARBA00022801"/>
    </source>
</evidence>
<reference evidence="11" key="1">
    <citation type="journal article" date="2014" name="Int. J. Syst. Evol. Microbiol.">
        <title>Complete genome sequence of Corynebacterium casei LMG S-19264T (=DSM 44701T), isolated from a smear-ripened cheese.</title>
        <authorList>
            <consortium name="US DOE Joint Genome Institute (JGI-PGF)"/>
            <person name="Walter F."/>
            <person name="Albersmeier A."/>
            <person name="Kalinowski J."/>
            <person name="Ruckert C."/>
        </authorList>
    </citation>
    <scope>NUCLEOTIDE SEQUENCE</scope>
    <source>
        <strain evidence="11">CGMCC 1.15760</strain>
    </source>
</reference>
<dbReference type="RefSeq" id="WP_188615731.1">
    <property type="nucleotide sequence ID" value="NZ_BMJT01000012.1"/>
</dbReference>
<keyword evidence="6 8" id="KW-0269">Exonuclease</keyword>
<dbReference type="Pfam" id="PF12320">
    <property type="entry name" value="SbcD_C"/>
    <property type="match status" value="1"/>
</dbReference>
<protein>
    <recommendedName>
        <fullName evidence="3 8">Nuclease SbcCD subunit D</fullName>
    </recommendedName>
</protein>
<keyword evidence="7 8" id="KW-0233">DNA recombination</keyword>